<evidence type="ECO:0000256" key="2">
    <source>
        <dbReference type="SAM" id="MobiDB-lite"/>
    </source>
</evidence>
<accession>A0A6J2TC58</accession>
<feature type="compositionally biased region" description="Polar residues" evidence="2">
    <location>
        <begin position="63"/>
        <end position="72"/>
    </location>
</feature>
<dbReference type="OrthoDB" id="7866031at2759"/>
<feature type="compositionally biased region" description="Basic residues" evidence="2">
    <location>
        <begin position="97"/>
        <end position="114"/>
    </location>
</feature>
<feature type="region of interest" description="Disordered" evidence="2">
    <location>
        <begin position="627"/>
        <end position="668"/>
    </location>
</feature>
<evidence type="ECO:0000256" key="1">
    <source>
        <dbReference type="SAM" id="Coils"/>
    </source>
</evidence>
<evidence type="ECO:0000313" key="4">
    <source>
        <dbReference type="RefSeq" id="XP_030372708.1"/>
    </source>
</evidence>
<dbReference type="Proteomes" id="UP000504634">
    <property type="component" value="Unplaced"/>
</dbReference>
<dbReference type="GeneID" id="115622788"/>
<feature type="region of interest" description="Disordered" evidence="2">
    <location>
        <begin position="1"/>
        <end position="209"/>
    </location>
</feature>
<dbReference type="RefSeq" id="XP_030372708.1">
    <property type="nucleotide sequence ID" value="XM_030516848.1"/>
</dbReference>
<feature type="compositionally biased region" description="Polar residues" evidence="2">
    <location>
        <begin position="648"/>
        <end position="664"/>
    </location>
</feature>
<feature type="region of interest" description="Disordered" evidence="2">
    <location>
        <begin position="348"/>
        <end position="394"/>
    </location>
</feature>
<feature type="compositionally biased region" description="Polar residues" evidence="2">
    <location>
        <begin position="134"/>
        <end position="171"/>
    </location>
</feature>
<evidence type="ECO:0000313" key="3">
    <source>
        <dbReference type="Proteomes" id="UP000504634"/>
    </source>
</evidence>
<feature type="compositionally biased region" description="Low complexity" evidence="2">
    <location>
        <begin position="635"/>
        <end position="647"/>
    </location>
</feature>
<feature type="coiled-coil region" evidence="1">
    <location>
        <begin position="583"/>
        <end position="610"/>
    </location>
</feature>
<sequence>MPGNESRAKSSSPYRRNTSGDRKKYSGQQLSAPSMVPASGKDRSSATNPGAQLRQPVAERSIGYNSTTSSKPLYSRSDHASASMTDGAGLTGDAQQRKLRSKTKTSKVLVKSKSRSGAGTSHGSVIQERGEKIGNQTWTEMSATTYSSKGKVTEASRSNVEPPRRNSSISSPAKIEYGSTYTTAPARTPASAHSVGPSTKSSMHKRDYGSKYEKIAEEDGPERYAAADQMPKSSILSKPKVTDGFGEQPMPARISDPDNDCNCDMFSQKQYPAFRGEYPTRNRPCAYPYYQQNQPKGRMERMYNEGGPVDCDGKMLACEVTEEHFVSIDCDQNNKDGEYNRMNNVQQPWNSQQNQIDRRPYGVDSSAPGFGYQYQQQQPPQQQQQQHLQQQLQQQLQQRQRQPIQQSNICPCDPQQQQQQQAGVCRCDQQLRQGNIQQQQQQLQQMPQPGLCPCDQQQQQQLQQPGMCPCDPQQQNPPLDLSKCPCDPQQQMSQQQPMTGGMMNPRRLPSQCWCRPHRSQHRPICGCEQRQQQQQQQQQFYSMYNQTGPQKQCLPQNPCCCQQNQIQAPYQSNNTSCLTDQLAMQLHQQMEQAQAQIAQVRQQLNYVCAQNKVRPIATGNGNESNPCPCNYADAQQQQQQQQPQTQQKASPTESQTGINPNGTLPNEIENMENNTELDVNQAAEKNILPDRSQGVMPNDPYNAPSSMYMDQQMQPPGVSMFQAPGVSSPMQPAAKPPSCCNCLQQQPFMPFGEYGTDQYGGDNMPQAPNGPTQFMGGPPMQQPGANGVVTGPQQQAPNMFPTFPSNHFCNNCMRPRYAKMRFMMPRCWPGR</sequence>
<organism evidence="3 4">
    <name type="scientific">Drosophila lebanonensis</name>
    <name type="common">Fruit fly</name>
    <name type="synonym">Scaptodrosophila lebanonensis</name>
    <dbReference type="NCBI Taxonomy" id="7225"/>
    <lineage>
        <taxon>Eukaryota</taxon>
        <taxon>Metazoa</taxon>
        <taxon>Ecdysozoa</taxon>
        <taxon>Arthropoda</taxon>
        <taxon>Hexapoda</taxon>
        <taxon>Insecta</taxon>
        <taxon>Pterygota</taxon>
        <taxon>Neoptera</taxon>
        <taxon>Endopterygota</taxon>
        <taxon>Diptera</taxon>
        <taxon>Brachycera</taxon>
        <taxon>Muscomorpha</taxon>
        <taxon>Ephydroidea</taxon>
        <taxon>Drosophilidae</taxon>
        <taxon>Scaptodrosophila</taxon>
    </lineage>
</organism>
<proteinExistence type="predicted"/>
<keyword evidence="3" id="KW-1185">Reference proteome</keyword>
<dbReference type="AlphaFoldDB" id="A0A6J2TC58"/>
<gene>
    <name evidence="4" type="primary">LOC115622788</name>
</gene>
<protein>
    <submittedName>
        <fullName evidence="4">Neurogenic protein mastermind</fullName>
    </submittedName>
</protein>
<feature type="compositionally biased region" description="Low complexity" evidence="2">
    <location>
        <begin position="373"/>
        <end position="394"/>
    </location>
</feature>
<keyword evidence="1" id="KW-0175">Coiled coil</keyword>
<reference evidence="4" key="1">
    <citation type="submission" date="2025-08" db="UniProtKB">
        <authorList>
            <consortium name="RefSeq"/>
        </authorList>
    </citation>
    <scope>IDENTIFICATION</scope>
    <source>
        <strain evidence="4">11010-0011.00</strain>
        <tissue evidence="4">Whole body</tissue>
    </source>
</reference>
<name>A0A6J2TC58_DROLE</name>